<evidence type="ECO:0000313" key="15">
    <source>
        <dbReference type="RefSeq" id="XP_031558750.1"/>
    </source>
</evidence>
<evidence type="ECO:0000256" key="3">
    <source>
        <dbReference type="ARBA" id="ARBA00022617"/>
    </source>
</evidence>
<evidence type="ECO:0000256" key="5">
    <source>
        <dbReference type="ARBA" id="ARBA00022723"/>
    </source>
</evidence>
<dbReference type="InterPro" id="IPR000778">
    <property type="entry name" value="Cyt_b245_heavy_chain"/>
</dbReference>
<protein>
    <submittedName>
        <fullName evidence="15">Cytochrome b-245 heavy chain-like isoform X1</fullName>
    </submittedName>
</protein>
<dbReference type="GO" id="GO:0042554">
    <property type="term" value="P:superoxide anion generation"/>
    <property type="evidence" value="ECO:0007669"/>
    <property type="project" value="TreeGrafter"/>
</dbReference>
<dbReference type="FunCoup" id="A0A6P8I1I4">
    <property type="interactions" value="399"/>
</dbReference>
<dbReference type="InterPro" id="IPR017938">
    <property type="entry name" value="Riboflavin_synthase-like_b-brl"/>
</dbReference>
<proteinExistence type="predicted"/>
<feature type="transmembrane region" description="Helical" evidence="12">
    <location>
        <begin position="73"/>
        <end position="93"/>
    </location>
</feature>
<feature type="domain" description="FAD-binding FR-type" evidence="13">
    <location>
        <begin position="305"/>
        <end position="412"/>
    </location>
</feature>
<dbReference type="Gene3D" id="3.40.50.80">
    <property type="entry name" value="Nucleotide-binding domain of ferredoxin-NADP reductase (FNR) module"/>
    <property type="match status" value="1"/>
</dbReference>
<evidence type="ECO:0000256" key="12">
    <source>
        <dbReference type="SAM" id="Phobius"/>
    </source>
</evidence>
<keyword evidence="10" id="KW-0325">Glycoprotein</keyword>
<dbReference type="CDD" id="cd06186">
    <property type="entry name" value="NOX_Duox_like_FAD_NADP"/>
    <property type="match status" value="1"/>
</dbReference>
<name>A0A6P8I1I4_ACTTE</name>
<dbReference type="AlphaFoldDB" id="A0A6P8I1I4"/>
<gene>
    <name evidence="15" type="primary">LOC116295142</name>
</gene>
<dbReference type="OrthoDB" id="167398at2759"/>
<dbReference type="GO" id="GO:0046872">
    <property type="term" value="F:metal ion binding"/>
    <property type="evidence" value="ECO:0007669"/>
    <property type="project" value="UniProtKB-KW"/>
</dbReference>
<evidence type="ECO:0000313" key="14">
    <source>
        <dbReference type="Proteomes" id="UP000515163"/>
    </source>
</evidence>
<dbReference type="Pfam" id="PF01794">
    <property type="entry name" value="Ferric_reduct"/>
    <property type="match status" value="1"/>
</dbReference>
<comment type="catalytic activity">
    <reaction evidence="11">
        <text>NADPH + 2 O2 = 2 superoxide + NADP(+) + H(+)</text>
        <dbReference type="Rhea" id="RHEA:63180"/>
        <dbReference type="ChEBI" id="CHEBI:15378"/>
        <dbReference type="ChEBI" id="CHEBI:15379"/>
        <dbReference type="ChEBI" id="CHEBI:18421"/>
        <dbReference type="ChEBI" id="CHEBI:57783"/>
        <dbReference type="ChEBI" id="CHEBI:58349"/>
    </reaction>
</comment>
<evidence type="ECO:0000256" key="2">
    <source>
        <dbReference type="ARBA" id="ARBA00022475"/>
    </source>
</evidence>
<dbReference type="InterPro" id="IPR039261">
    <property type="entry name" value="FNR_nucleotide-bd"/>
</dbReference>
<evidence type="ECO:0000256" key="11">
    <source>
        <dbReference type="ARBA" id="ARBA00049908"/>
    </source>
</evidence>
<dbReference type="GO" id="GO:0043020">
    <property type="term" value="C:NADPH oxidase complex"/>
    <property type="evidence" value="ECO:0007669"/>
    <property type="project" value="TreeGrafter"/>
</dbReference>
<keyword evidence="8" id="KW-0408">Iron</keyword>
<dbReference type="KEGG" id="aten:116295142"/>
<dbReference type="InterPro" id="IPR050369">
    <property type="entry name" value="RBOH/FRE"/>
</dbReference>
<dbReference type="Pfam" id="PF08030">
    <property type="entry name" value="NAD_binding_6"/>
    <property type="match status" value="1"/>
</dbReference>
<dbReference type="PRINTS" id="PR00466">
    <property type="entry name" value="GP91PHOX"/>
</dbReference>
<evidence type="ECO:0000256" key="9">
    <source>
        <dbReference type="ARBA" id="ARBA00023136"/>
    </source>
</evidence>
<dbReference type="PANTHER" id="PTHR11972:SF153">
    <property type="entry name" value="SUPEROXIDE-GENERATING NADPH OXIDASE HEAVY CHAIN SUBUNIT A"/>
    <property type="match status" value="1"/>
</dbReference>
<dbReference type="GO" id="GO:0006952">
    <property type="term" value="P:defense response"/>
    <property type="evidence" value="ECO:0007669"/>
    <property type="project" value="TreeGrafter"/>
</dbReference>
<evidence type="ECO:0000256" key="6">
    <source>
        <dbReference type="ARBA" id="ARBA00022989"/>
    </source>
</evidence>
<dbReference type="InterPro" id="IPR013121">
    <property type="entry name" value="Fe_red_NAD-bd_6"/>
</dbReference>
<evidence type="ECO:0000256" key="1">
    <source>
        <dbReference type="ARBA" id="ARBA00004651"/>
    </source>
</evidence>
<keyword evidence="7" id="KW-0560">Oxidoreductase</keyword>
<keyword evidence="9 12" id="KW-0472">Membrane</keyword>
<keyword evidence="14" id="KW-1185">Reference proteome</keyword>
<evidence type="ECO:0000256" key="4">
    <source>
        <dbReference type="ARBA" id="ARBA00022692"/>
    </source>
</evidence>
<dbReference type="InParanoid" id="A0A6P8I1I4"/>
<evidence type="ECO:0000256" key="7">
    <source>
        <dbReference type="ARBA" id="ARBA00023002"/>
    </source>
</evidence>
<dbReference type="GO" id="GO:0016175">
    <property type="term" value="F:superoxide-generating NAD(P)H oxidase activity"/>
    <property type="evidence" value="ECO:0007669"/>
    <property type="project" value="TreeGrafter"/>
</dbReference>
<sequence length="585" mass="67477">MVLTAAILNEFCCINQHGRRVILLGMIENLQYSILFKIIWMAINIYLFVDTYYKLSTTKENVYLNKLVKFGLALARAPAAVLNFNCMLILLTMCRNLLSFIRGTCKCSRSFLRLLDKNVTFHKYIAYMICLQTVIHCVAHIFNVEFLILAWNKGGIYSKLSQLEDIGNETYINPIRDPNADPIAVLFTLASGVTGAVITLALILMISSSTELIRRSYFEVFWYNHHCFVLFYIGLVLHGVQGVIRYQSNVDKHDPDICGKNLTLWYRQEPCLEPPKFVTFGMNTWRWVIGPMFLYLIERSIRFYRSKQPIRVMEVVKHPSNVIEIKMQKKGFTQEAGQYIFLQCPAISRLEWHPFTLTSAPEEDSFSVHIRLVGDWTNALAKLCGYEGKELRHVREMPRLALDGPFGTASTDVFKYSVCMLIGAGIGVTPFASVLKSIWYRHNKEDPDLFVKKVYFFWICPDTNAFEWFTDLLKSLEDQMNECNNADFLEYNIFLTRGWGPNMARDLYLREDEAVDPITHLKQKTRYGRPEWNKIFEGVANKHPKTNVGVFFCGPAGLSHTLHKMANSHSDITSGVKFLYNKENF</sequence>
<dbReference type="SFLD" id="SFLDG01168">
    <property type="entry name" value="Ferric_reductase_subgroup_(FRE"/>
    <property type="match status" value="1"/>
</dbReference>
<dbReference type="PROSITE" id="PS51384">
    <property type="entry name" value="FAD_FR"/>
    <property type="match status" value="1"/>
</dbReference>
<dbReference type="FunFam" id="2.40.30.10:FF:000030">
    <property type="entry name" value="cytochrome b-245 heavy chain"/>
    <property type="match status" value="1"/>
</dbReference>
<dbReference type="InterPro" id="IPR013112">
    <property type="entry name" value="FAD-bd_8"/>
</dbReference>
<dbReference type="Pfam" id="PF08022">
    <property type="entry name" value="FAD_binding_8"/>
    <property type="match status" value="1"/>
</dbReference>
<dbReference type="Gene3D" id="2.40.30.10">
    <property type="entry name" value="Translation factors"/>
    <property type="match status" value="1"/>
</dbReference>
<organism evidence="14 15">
    <name type="scientific">Actinia tenebrosa</name>
    <name type="common">Australian red waratah sea anemone</name>
    <dbReference type="NCBI Taxonomy" id="6105"/>
    <lineage>
        <taxon>Eukaryota</taxon>
        <taxon>Metazoa</taxon>
        <taxon>Cnidaria</taxon>
        <taxon>Anthozoa</taxon>
        <taxon>Hexacorallia</taxon>
        <taxon>Actiniaria</taxon>
        <taxon>Actiniidae</taxon>
        <taxon>Actinia</taxon>
    </lineage>
</organism>
<feature type="transmembrane region" description="Helical" evidence="12">
    <location>
        <begin position="183"/>
        <end position="206"/>
    </location>
</feature>
<evidence type="ECO:0000256" key="8">
    <source>
        <dbReference type="ARBA" id="ARBA00023004"/>
    </source>
</evidence>
<comment type="subcellular location">
    <subcellularLocation>
        <location evidence="1">Cell membrane</location>
        <topology evidence="1">Multi-pass membrane protein</topology>
    </subcellularLocation>
</comment>
<dbReference type="SUPFAM" id="SSF63380">
    <property type="entry name" value="Riboflavin synthase domain-like"/>
    <property type="match status" value="1"/>
</dbReference>
<dbReference type="SUPFAM" id="SSF52343">
    <property type="entry name" value="Ferredoxin reductase-like, C-terminal NADP-linked domain"/>
    <property type="match status" value="1"/>
</dbReference>
<dbReference type="SFLD" id="SFLDS00052">
    <property type="entry name" value="Ferric_Reductase_Domain"/>
    <property type="match status" value="1"/>
</dbReference>
<keyword evidence="6 12" id="KW-1133">Transmembrane helix</keyword>
<keyword evidence="5" id="KW-0479">Metal-binding</keyword>
<dbReference type="FunFam" id="3.40.50.80:FF:000004">
    <property type="entry name" value="NADPH oxidase isoform 2"/>
    <property type="match status" value="1"/>
</dbReference>
<feature type="transmembrane region" description="Helical" evidence="12">
    <location>
        <begin position="124"/>
        <end position="151"/>
    </location>
</feature>
<accession>A0A6P8I1I4</accession>
<dbReference type="InterPro" id="IPR013130">
    <property type="entry name" value="Fe3_Rdtase_TM_dom"/>
</dbReference>
<dbReference type="RefSeq" id="XP_031558750.1">
    <property type="nucleotide sequence ID" value="XM_031702890.1"/>
</dbReference>
<dbReference type="InterPro" id="IPR017927">
    <property type="entry name" value="FAD-bd_FR_type"/>
</dbReference>
<keyword evidence="4 12" id="KW-0812">Transmembrane</keyword>
<dbReference type="PANTHER" id="PTHR11972">
    <property type="entry name" value="NADPH OXIDASE"/>
    <property type="match status" value="1"/>
</dbReference>
<keyword evidence="2" id="KW-1003">Cell membrane</keyword>
<dbReference type="GeneID" id="116295142"/>
<evidence type="ECO:0000256" key="10">
    <source>
        <dbReference type="ARBA" id="ARBA00023180"/>
    </source>
</evidence>
<keyword evidence="3" id="KW-0349">Heme</keyword>
<dbReference type="SFLD" id="SFLDG01169">
    <property type="entry name" value="NADPH_oxidase_subgroup_(NOX)"/>
    <property type="match status" value="1"/>
</dbReference>
<evidence type="ECO:0000259" key="13">
    <source>
        <dbReference type="PROSITE" id="PS51384"/>
    </source>
</evidence>
<dbReference type="Proteomes" id="UP000515163">
    <property type="component" value="Unplaced"/>
</dbReference>
<reference evidence="15" key="1">
    <citation type="submission" date="2025-08" db="UniProtKB">
        <authorList>
            <consortium name="RefSeq"/>
        </authorList>
    </citation>
    <scope>IDENTIFICATION</scope>
    <source>
        <tissue evidence="15">Tentacle</tissue>
    </source>
</reference>
<feature type="transmembrane region" description="Helical" evidence="12">
    <location>
        <begin position="227"/>
        <end position="244"/>
    </location>
</feature>